<dbReference type="Pfam" id="PF01972">
    <property type="entry name" value="SDH_protease"/>
    <property type="match status" value="1"/>
</dbReference>
<dbReference type="Gene3D" id="3.90.226.10">
    <property type="entry name" value="2-enoyl-CoA Hydratase, Chain A, domain 1"/>
    <property type="match status" value="1"/>
</dbReference>
<evidence type="ECO:0000313" key="2">
    <source>
        <dbReference type="EMBL" id="MBL0739924.1"/>
    </source>
</evidence>
<dbReference type="InterPro" id="IPR002825">
    <property type="entry name" value="Pept_S49_ser-pept_pro"/>
</dbReference>
<proteinExistence type="predicted"/>
<dbReference type="InterPro" id="IPR029045">
    <property type="entry name" value="ClpP/crotonase-like_dom_sf"/>
</dbReference>
<dbReference type="RefSeq" id="WP_202006885.1">
    <property type="nucleotide sequence ID" value="NZ_JAERRB010000001.1"/>
</dbReference>
<dbReference type="PANTHER" id="PTHR35984">
    <property type="entry name" value="PERIPLASMIC SERINE PROTEASE"/>
    <property type="match status" value="1"/>
</dbReference>
<reference evidence="2 3" key="1">
    <citation type="submission" date="2021-01" db="EMBL/GenBank/DDBJ databases">
        <title>Chryseolinea sp. Jin1 Genome sequencing and assembly.</title>
        <authorList>
            <person name="Kim I."/>
        </authorList>
    </citation>
    <scope>NUCLEOTIDE SEQUENCE [LARGE SCALE GENOMIC DNA]</scope>
    <source>
        <strain evidence="2 3">Jin1</strain>
    </source>
</reference>
<gene>
    <name evidence="2" type="ORF">JI741_01780</name>
</gene>
<dbReference type="SUPFAM" id="SSF52096">
    <property type="entry name" value="ClpP/crotonase"/>
    <property type="match status" value="1"/>
</dbReference>
<sequence>MSSQEQQPAPVPTLENSSVSSAQVRESVSASAENPIVRFRSTQDWYTFLHSNPTPEVDGDRLREFRSRCYAEIEALRGRPLIVYAARFLDQTQLPSSIALDDIEGFTDLVNAIPAAHESIDVLLHSPGGDPNATERIVGILRNRFREVHFIIPHSAYSAATMLALSGNEITLHSSATLGPIDPQLDGIPARSIINGFENAKQKIQLEGPETLPAYVPLLQKLDLHLLEICEDADKLSKQLVTTWLTNYMFAGKQDVETVRITEIVEYFSSYDDHMTHSRPLHYGKIAQLGVMINQPTGRLRDLIWETFILINIFFGNTGFYKLYENNYGISWGRQQVLQP</sequence>
<evidence type="ECO:0000313" key="3">
    <source>
        <dbReference type="Proteomes" id="UP000613030"/>
    </source>
</evidence>
<dbReference type="EMBL" id="JAERRB010000001">
    <property type="protein sequence ID" value="MBL0739924.1"/>
    <property type="molecule type" value="Genomic_DNA"/>
</dbReference>
<dbReference type="Proteomes" id="UP000613030">
    <property type="component" value="Unassembled WGS sequence"/>
</dbReference>
<comment type="caution">
    <text evidence="2">The sequence shown here is derived from an EMBL/GenBank/DDBJ whole genome shotgun (WGS) entry which is preliminary data.</text>
</comment>
<feature type="region of interest" description="Disordered" evidence="1">
    <location>
        <begin position="1"/>
        <end position="25"/>
    </location>
</feature>
<feature type="compositionally biased region" description="Polar residues" evidence="1">
    <location>
        <begin position="14"/>
        <end position="25"/>
    </location>
</feature>
<keyword evidence="3" id="KW-1185">Reference proteome</keyword>
<evidence type="ECO:0008006" key="4">
    <source>
        <dbReference type="Google" id="ProtNLM"/>
    </source>
</evidence>
<protein>
    <recommendedName>
        <fullName evidence="4">Serine protease</fullName>
    </recommendedName>
</protein>
<dbReference type="PANTHER" id="PTHR35984:SF1">
    <property type="entry name" value="PERIPLASMIC SERINE PROTEASE"/>
    <property type="match status" value="1"/>
</dbReference>
<evidence type="ECO:0000256" key="1">
    <source>
        <dbReference type="SAM" id="MobiDB-lite"/>
    </source>
</evidence>
<name>A0ABS1KKS0_9BACT</name>
<accession>A0ABS1KKS0</accession>
<organism evidence="2 3">
    <name type="scientific">Chryseolinea lacunae</name>
    <dbReference type="NCBI Taxonomy" id="2801331"/>
    <lineage>
        <taxon>Bacteria</taxon>
        <taxon>Pseudomonadati</taxon>
        <taxon>Bacteroidota</taxon>
        <taxon>Cytophagia</taxon>
        <taxon>Cytophagales</taxon>
        <taxon>Fulvivirgaceae</taxon>
        <taxon>Chryseolinea</taxon>
    </lineage>
</organism>